<reference evidence="4" key="1">
    <citation type="journal article" date="2019" name="Int. J. Syst. Evol. Microbiol.">
        <title>The Global Catalogue of Microorganisms (GCM) 10K type strain sequencing project: providing services to taxonomists for standard genome sequencing and annotation.</title>
        <authorList>
            <consortium name="The Broad Institute Genomics Platform"/>
            <consortium name="The Broad Institute Genome Sequencing Center for Infectious Disease"/>
            <person name="Wu L."/>
            <person name="Ma J."/>
        </authorList>
    </citation>
    <scope>NUCLEOTIDE SEQUENCE [LARGE SCALE GENOMIC DNA]</scope>
    <source>
        <strain evidence="4">JCM 6922</strain>
    </source>
</reference>
<dbReference type="EMBL" id="BAAATK010000038">
    <property type="protein sequence ID" value="GAA2450759.1"/>
    <property type="molecule type" value="Genomic_DNA"/>
</dbReference>
<dbReference type="InterPro" id="IPR036291">
    <property type="entry name" value="NAD(P)-bd_dom_sf"/>
</dbReference>
<dbReference type="PANTHER" id="PTHR43000">
    <property type="entry name" value="DTDP-D-GLUCOSE 4,6-DEHYDRATASE-RELATED"/>
    <property type="match status" value="1"/>
</dbReference>
<dbReference type="SUPFAM" id="SSF51735">
    <property type="entry name" value="NAD(P)-binding Rossmann-fold domains"/>
    <property type="match status" value="1"/>
</dbReference>
<keyword evidence="4" id="KW-1185">Reference proteome</keyword>
<comment type="caution">
    <text evidence="3">The sequence shown here is derived from an EMBL/GenBank/DDBJ whole genome shotgun (WGS) entry which is preliminary data.</text>
</comment>
<evidence type="ECO:0000313" key="4">
    <source>
        <dbReference type="Proteomes" id="UP001500460"/>
    </source>
</evidence>
<evidence type="ECO:0000313" key="3">
    <source>
        <dbReference type="EMBL" id="GAA2450759.1"/>
    </source>
</evidence>
<proteinExistence type="inferred from homology"/>
<feature type="domain" description="NAD-dependent epimerase/dehydratase" evidence="2">
    <location>
        <begin position="3"/>
        <end position="224"/>
    </location>
</feature>
<dbReference type="RefSeq" id="WP_344607047.1">
    <property type="nucleotide sequence ID" value="NZ_BAAATK010000038.1"/>
</dbReference>
<accession>A0ABP5XCE3</accession>
<dbReference type="InterPro" id="IPR001509">
    <property type="entry name" value="Epimerase_deHydtase"/>
</dbReference>
<evidence type="ECO:0000259" key="2">
    <source>
        <dbReference type="Pfam" id="PF01370"/>
    </source>
</evidence>
<sequence length="308" mass="30669">MRVLVLGATGYLGGHVVEHLRARPGTRVLVGGRSPAAEVTVDLASDPPHHLAKALASAAPDAVVNCAGATGGDAVTLAEVNARGPAVLCAALLRAAPGARLVHLGSAAEYGPGTPGRRVAESAATRPAGPYGATKLAGTVAVTASGLDAVVLRVGNPVGPGAPPTGLPGRVTALLRDAGHGPDAVVRLGDLSAHRDFVDVRDVARAAWLAATAPGPLPPVLNIGGGAAVPVRELVRGLVEVAGFRGRIVEEGASGSARSAQVSWQCSDITAARDALGWRPSHSLDASLAALWAAAGSAPRRPEGAPAR</sequence>
<gene>
    <name evidence="3" type="ORF">GCM10010421_48980</name>
</gene>
<dbReference type="Gene3D" id="3.40.50.720">
    <property type="entry name" value="NAD(P)-binding Rossmann-like Domain"/>
    <property type="match status" value="1"/>
</dbReference>
<dbReference type="Proteomes" id="UP001500460">
    <property type="component" value="Unassembled WGS sequence"/>
</dbReference>
<organism evidence="3 4">
    <name type="scientific">Streptomyces glaucus</name>
    <dbReference type="NCBI Taxonomy" id="284029"/>
    <lineage>
        <taxon>Bacteria</taxon>
        <taxon>Bacillati</taxon>
        <taxon>Actinomycetota</taxon>
        <taxon>Actinomycetes</taxon>
        <taxon>Kitasatosporales</taxon>
        <taxon>Streptomycetaceae</taxon>
        <taxon>Streptomyces</taxon>
    </lineage>
</organism>
<protein>
    <submittedName>
        <fullName evidence="3">NAD-dependent epimerase/dehydratase family protein</fullName>
    </submittedName>
</protein>
<comment type="similarity">
    <text evidence="1">Belongs to the NAD(P)-dependent epimerase/dehydratase family.</text>
</comment>
<dbReference type="Pfam" id="PF01370">
    <property type="entry name" value="Epimerase"/>
    <property type="match status" value="1"/>
</dbReference>
<name>A0ABP5XCE3_9ACTN</name>
<evidence type="ECO:0000256" key="1">
    <source>
        <dbReference type="ARBA" id="ARBA00007637"/>
    </source>
</evidence>